<dbReference type="InterPro" id="IPR000210">
    <property type="entry name" value="BTB/POZ_dom"/>
</dbReference>
<dbReference type="AlphaFoldDB" id="A0A443SKG2"/>
<accession>A0A443SKG2</accession>
<dbReference type="PANTHER" id="PTHR46105:SF28">
    <property type="entry name" value="ZINC FINGER PROTEIN 37-LIKE"/>
    <property type="match status" value="1"/>
</dbReference>
<dbReference type="PROSITE" id="PS50157">
    <property type="entry name" value="ZINC_FINGER_C2H2_2"/>
    <property type="match status" value="2"/>
</dbReference>
<dbReference type="PROSITE" id="PS00028">
    <property type="entry name" value="ZINC_FINGER_C2H2_1"/>
    <property type="match status" value="2"/>
</dbReference>
<dbReference type="VEuPathDB" id="VectorBase:LDEU004013"/>
<keyword evidence="1" id="KW-0479">Metal-binding</keyword>
<feature type="domain" description="C2H2-type" evidence="3">
    <location>
        <begin position="279"/>
        <end position="301"/>
    </location>
</feature>
<dbReference type="Gene3D" id="3.30.160.60">
    <property type="entry name" value="Classic Zinc Finger"/>
    <property type="match status" value="1"/>
</dbReference>
<evidence type="ECO:0000259" key="3">
    <source>
        <dbReference type="PROSITE" id="PS50157"/>
    </source>
</evidence>
<dbReference type="InterPro" id="IPR036236">
    <property type="entry name" value="Znf_C2H2_sf"/>
</dbReference>
<dbReference type="SUPFAM" id="SSF54695">
    <property type="entry name" value="POZ domain"/>
    <property type="match status" value="1"/>
</dbReference>
<dbReference type="Proteomes" id="UP000288716">
    <property type="component" value="Unassembled WGS sequence"/>
</dbReference>
<dbReference type="Gene3D" id="3.30.710.10">
    <property type="entry name" value="Potassium Channel Kv1.1, Chain A"/>
    <property type="match status" value="1"/>
</dbReference>
<evidence type="ECO:0000259" key="2">
    <source>
        <dbReference type="PROSITE" id="PS50097"/>
    </source>
</evidence>
<dbReference type="PANTHER" id="PTHR46105">
    <property type="entry name" value="AGAP004733-PA"/>
    <property type="match status" value="1"/>
</dbReference>
<dbReference type="STRING" id="299467.A0A443SKG2"/>
<dbReference type="OrthoDB" id="6503085at2759"/>
<dbReference type="PROSITE" id="PS50097">
    <property type="entry name" value="BTB"/>
    <property type="match status" value="1"/>
</dbReference>
<dbReference type="InterPro" id="IPR011333">
    <property type="entry name" value="SKP1/BTB/POZ_sf"/>
</dbReference>
<evidence type="ECO:0000313" key="5">
    <source>
        <dbReference type="Proteomes" id="UP000288716"/>
    </source>
</evidence>
<feature type="domain" description="C2H2-type" evidence="3">
    <location>
        <begin position="251"/>
        <end position="279"/>
    </location>
</feature>
<dbReference type="SUPFAM" id="SSF57667">
    <property type="entry name" value="beta-beta-alpha zinc fingers"/>
    <property type="match status" value="1"/>
</dbReference>
<keyword evidence="5" id="KW-1185">Reference proteome</keyword>
<proteinExistence type="predicted"/>
<feature type="domain" description="BTB" evidence="2">
    <location>
        <begin position="27"/>
        <end position="95"/>
    </location>
</feature>
<dbReference type="EMBL" id="NCKV01001623">
    <property type="protein sequence ID" value="RWS28028.1"/>
    <property type="molecule type" value="Genomic_DNA"/>
</dbReference>
<keyword evidence="1" id="KW-0862">Zinc</keyword>
<evidence type="ECO:0000256" key="1">
    <source>
        <dbReference type="PROSITE-ProRule" id="PRU00042"/>
    </source>
</evidence>
<dbReference type="SMART" id="SM00355">
    <property type="entry name" value="ZnF_C2H2"/>
    <property type="match status" value="2"/>
</dbReference>
<dbReference type="GO" id="GO:0000978">
    <property type="term" value="F:RNA polymerase II cis-regulatory region sequence-specific DNA binding"/>
    <property type="evidence" value="ECO:0007669"/>
    <property type="project" value="TreeGrafter"/>
</dbReference>
<reference evidence="4 5" key="1">
    <citation type="journal article" date="2018" name="Gigascience">
        <title>Genomes of trombidid mites reveal novel predicted allergens and laterally-transferred genes associated with secondary metabolism.</title>
        <authorList>
            <person name="Dong X."/>
            <person name="Chaisiri K."/>
            <person name="Xia D."/>
            <person name="Armstrong S.D."/>
            <person name="Fang Y."/>
            <person name="Donnelly M.J."/>
            <person name="Kadowaki T."/>
            <person name="McGarry J.W."/>
            <person name="Darby A.C."/>
            <person name="Makepeace B.L."/>
        </authorList>
    </citation>
    <scope>NUCLEOTIDE SEQUENCE [LARGE SCALE GENOMIC DNA]</scope>
    <source>
        <strain evidence="4">UoL-UT</strain>
    </source>
</reference>
<dbReference type="GO" id="GO:0008270">
    <property type="term" value="F:zinc ion binding"/>
    <property type="evidence" value="ECO:0007669"/>
    <property type="project" value="UniProtKB-KW"/>
</dbReference>
<gene>
    <name evidence="4" type="ORF">B4U80_12816</name>
</gene>
<dbReference type="InterPro" id="IPR013087">
    <property type="entry name" value="Znf_C2H2_type"/>
</dbReference>
<name>A0A443SKG2_9ACAR</name>
<comment type="caution">
    <text evidence="4">The sequence shown here is derived from an EMBL/GenBank/DDBJ whole genome shotgun (WGS) entry which is preliminary data.</text>
</comment>
<sequence length="312" mass="36507">MFKVNRENHCQELAESVKRMRFKDEMTDIILMSEGKTIKVHRLVLVTFSKYFRNLFDSMQFTNNTQFVVVMKDIPMKHIEILVDFMYDGEMKVRKAEWKSLLQSAQALGINGIQSIVYKVQSNQNDINPSNDYLVQQKATPNEIEHAIEPKSEFIEMYNEQIEEKQSIGEGTNAIQVLPTSKQIMIRKKVTNTRIVHRRTQKTTSTTVQVNQSKNKNKKRVKVINKSGNAIGMRRAKRRRRMNPEEFRSQHPCPICQKCFSAATILRNHIQAEHYHQRFECNICGEKIKWQPKFSQHMKQHRIKDGALSAPV</sequence>
<keyword evidence="1" id="KW-0863">Zinc-finger</keyword>
<dbReference type="Pfam" id="PF00651">
    <property type="entry name" value="BTB"/>
    <property type="match status" value="1"/>
</dbReference>
<protein>
    <submittedName>
        <fullName evidence="4">Uncharacterized protein</fullName>
    </submittedName>
</protein>
<evidence type="ECO:0000313" key="4">
    <source>
        <dbReference type="EMBL" id="RWS28028.1"/>
    </source>
</evidence>
<dbReference type="InterPro" id="IPR050457">
    <property type="entry name" value="ZnFinger_BTB_dom_contain"/>
</dbReference>
<dbReference type="SMART" id="SM00225">
    <property type="entry name" value="BTB"/>
    <property type="match status" value="1"/>
</dbReference>
<dbReference type="GO" id="GO:0000981">
    <property type="term" value="F:DNA-binding transcription factor activity, RNA polymerase II-specific"/>
    <property type="evidence" value="ECO:0007669"/>
    <property type="project" value="TreeGrafter"/>
</dbReference>
<organism evidence="4 5">
    <name type="scientific">Leptotrombidium deliense</name>
    <dbReference type="NCBI Taxonomy" id="299467"/>
    <lineage>
        <taxon>Eukaryota</taxon>
        <taxon>Metazoa</taxon>
        <taxon>Ecdysozoa</taxon>
        <taxon>Arthropoda</taxon>
        <taxon>Chelicerata</taxon>
        <taxon>Arachnida</taxon>
        <taxon>Acari</taxon>
        <taxon>Acariformes</taxon>
        <taxon>Trombidiformes</taxon>
        <taxon>Prostigmata</taxon>
        <taxon>Anystina</taxon>
        <taxon>Parasitengona</taxon>
        <taxon>Trombiculoidea</taxon>
        <taxon>Trombiculidae</taxon>
        <taxon>Leptotrombidium</taxon>
    </lineage>
</organism>